<dbReference type="AlphaFoldDB" id="A0A099LQC2"/>
<keyword evidence="6 11" id="KW-0812">Transmembrane</keyword>
<dbReference type="Pfam" id="PF07219">
    <property type="entry name" value="HemY_N"/>
    <property type="match status" value="1"/>
</dbReference>
<dbReference type="InterPro" id="IPR019734">
    <property type="entry name" value="TPR_rpt"/>
</dbReference>
<evidence type="ECO:0000256" key="7">
    <source>
        <dbReference type="ARBA" id="ARBA00022989"/>
    </source>
</evidence>
<dbReference type="UniPathway" id="UPA00252"/>
<dbReference type="eggNOG" id="COG3071">
    <property type="taxonomic scope" value="Bacteria"/>
</dbReference>
<dbReference type="GO" id="GO:0006779">
    <property type="term" value="P:porphyrin-containing compound biosynthetic process"/>
    <property type="evidence" value="ECO:0007669"/>
    <property type="project" value="UniProtKB-KW"/>
</dbReference>
<comment type="caution">
    <text evidence="13">The sequence shown here is derived from an EMBL/GenBank/DDBJ whole genome shotgun (WGS) entry which is preliminary data.</text>
</comment>
<dbReference type="Proteomes" id="UP000029994">
    <property type="component" value="Unassembled WGS sequence"/>
</dbReference>
<keyword evidence="10" id="KW-0802">TPR repeat</keyword>
<dbReference type="NCBIfam" id="TIGR00540">
    <property type="entry name" value="TPR_hemY_coli"/>
    <property type="match status" value="1"/>
</dbReference>
<comment type="pathway">
    <text evidence="3">Porphyrin-containing compound metabolism; protoheme biosynthesis.</text>
</comment>
<sequence>MIRMIFLFVVLGAGLFAGTQFSGQQGYVLISVANSTIEMSVTTLVIFIVAALAGLFALEYLAKKVIYTSFTTWNWFSVRKMRRSRRYTNEGIIKLLEGDWKGAEKKVTRWANHHDMPLLCYLVASEAADGQGDKAKRDQYLALAAQQENAHLAVELTRAKQWVREGEFTQAFDTLQSLKSSHPNNPIVMDLLKTTYLELKLWQPLLDLLPSLQKSGHISQPEMERVSLQAHCGQLIDIATQKGSEGLIAYWNGLSKKLKLEETLITCFVQQLIARKADHEALTVIKEALKKTASSKLYALLPELNLSDSHPVIVLLEEATKRDNSNAEAHSALAQLYLREKKWALAQTHFEQALNVRSSVSDYAYLAEALEKQDLNKAAHEVSRKALTLVQNG</sequence>
<evidence type="ECO:0000256" key="10">
    <source>
        <dbReference type="PROSITE-ProRule" id="PRU00339"/>
    </source>
</evidence>
<evidence type="ECO:0000259" key="12">
    <source>
        <dbReference type="Pfam" id="PF07219"/>
    </source>
</evidence>
<dbReference type="RefSeq" id="WP_039422179.1">
    <property type="nucleotide sequence ID" value="NZ_CP061845.1"/>
</dbReference>
<dbReference type="SUPFAM" id="SSF48452">
    <property type="entry name" value="TPR-like"/>
    <property type="match status" value="2"/>
</dbReference>
<keyword evidence="9" id="KW-0627">Porphyrin biosynthesis</keyword>
<evidence type="ECO:0000256" key="11">
    <source>
        <dbReference type="SAM" id="Phobius"/>
    </source>
</evidence>
<dbReference type="GeneID" id="43681662"/>
<comment type="subcellular location">
    <subcellularLocation>
        <location evidence="2">Cell inner membrane</location>
        <topology evidence="2">Multi-pass membrane protein</topology>
    </subcellularLocation>
</comment>
<dbReference type="Gene3D" id="1.25.40.10">
    <property type="entry name" value="Tetratricopeptide repeat domain"/>
    <property type="match status" value="1"/>
</dbReference>
<evidence type="ECO:0000256" key="3">
    <source>
        <dbReference type="ARBA" id="ARBA00004744"/>
    </source>
</evidence>
<keyword evidence="7 11" id="KW-1133">Transmembrane helix</keyword>
<dbReference type="GO" id="GO:0005886">
    <property type="term" value="C:plasma membrane"/>
    <property type="evidence" value="ECO:0007669"/>
    <property type="project" value="UniProtKB-SubCell"/>
</dbReference>
<reference evidence="13 14" key="1">
    <citation type="submission" date="2014-04" db="EMBL/GenBank/DDBJ databases">
        <title>Genome sequencing of Vibrio navarrensis strains.</title>
        <authorList>
            <person name="Gladney L.M."/>
            <person name="Katz L.S."/>
            <person name="Marino-Ramirez L."/>
            <person name="Jordan I.K."/>
        </authorList>
    </citation>
    <scope>NUCLEOTIDE SEQUENCE [LARGE SCALE GENOMIC DNA]</scope>
    <source>
        <strain evidence="13 14">ATCC 51183</strain>
    </source>
</reference>
<dbReference type="STRING" id="29495.EA26_00275"/>
<dbReference type="EMBL" id="JMCG01000001">
    <property type="protein sequence ID" value="KGK09844.1"/>
    <property type="molecule type" value="Genomic_DNA"/>
</dbReference>
<feature type="domain" description="HemY N-terminal" evidence="12">
    <location>
        <begin position="26"/>
        <end position="132"/>
    </location>
</feature>
<keyword evidence="8 11" id="KW-0472">Membrane</keyword>
<dbReference type="InterPro" id="IPR005254">
    <property type="entry name" value="Heme_biosyn_assoc_TPR_pro"/>
</dbReference>
<dbReference type="GO" id="GO:0042168">
    <property type="term" value="P:heme metabolic process"/>
    <property type="evidence" value="ECO:0007669"/>
    <property type="project" value="InterPro"/>
</dbReference>
<dbReference type="InterPro" id="IPR010817">
    <property type="entry name" value="HemY_N"/>
</dbReference>
<organism evidence="13 14">
    <name type="scientific">Vibrio navarrensis</name>
    <dbReference type="NCBI Taxonomy" id="29495"/>
    <lineage>
        <taxon>Bacteria</taxon>
        <taxon>Pseudomonadati</taxon>
        <taxon>Pseudomonadota</taxon>
        <taxon>Gammaproteobacteria</taxon>
        <taxon>Vibrionales</taxon>
        <taxon>Vibrionaceae</taxon>
        <taxon>Vibrio</taxon>
    </lineage>
</organism>
<gene>
    <name evidence="13" type="ORF">EA26_00275</name>
</gene>
<dbReference type="InterPro" id="IPR011990">
    <property type="entry name" value="TPR-like_helical_dom_sf"/>
</dbReference>
<evidence type="ECO:0000256" key="2">
    <source>
        <dbReference type="ARBA" id="ARBA00004429"/>
    </source>
</evidence>
<evidence type="ECO:0000256" key="8">
    <source>
        <dbReference type="ARBA" id="ARBA00023136"/>
    </source>
</evidence>
<accession>A0A099LQC2</accession>
<feature type="transmembrane region" description="Helical" evidence="11">
    <location>
        <begin position="39"/>
        <end position="61"/>
    </location>
</feature>
<evidence type="ECO:0000256" key="9">
    <source>
        <dbReference type="ARBA" id="ARBA00023244"/>
    </source>
</evidence>
<name>A0A099LQC2_9VIBR</name>
<protein>
    <submittedName>
        <fullName evidence="13">Heme biosynthesis protein HemY</fullName>
    </submittedName>
</protein>
<evidence type="ECO:0000313" key="14">
    <source>
        <dbReference type="Proteomes" id="UP000029994"/>
    </source>
</evidence>
<evidence type="ECO:0000256" key="1">
    <source>
        <dbReference type="ARBA" id="ARBA00002962"/>
    </source>
</evidence>
<keyword evidence="14" id="KW-1185">Reference proteome</keyword>
<proteinExistence type="predicted"/>
<evidence type="ECO:0000313" key="13">
    <source>
        <dbReference type="EMBL" id="KGK09844.1"/>
    </source>
</evidence>
<evidence type="ECO:0000256" key="4">
    <source>
        <dbReference type="ARBA" id="ARBA00022475"/>
    </source>
</evidence>
<keyword evidence="4" id="KW-1003">Cell membrane</keyword>
<evidence type="ECO:0000256" key="6">
    <source>
        <dbReference type="ARBA" id="ARBA00022692"/>
    </source>
</evidence>
<evidence type="ECO:0000256" key="5">
    <source>
        <dbReference type="ARBA" id="ARBA00022519"/>
    </source>
</evidence>
<feature type="repeat" description="TPR" evidence="10">
    <location>
        <begin position="327"/>
        <end position="360"/>
    </location>
</feature>
<keyword evidence="5" id="KW-0997">Cell inner membrane</keyword>
<comment type="function">
    <text evidence="1">Involved in a late step of protoheme IX synthesis.</text>
</comment>
<dbReference type="PROSITE" id="PS50005">
    <property type="entry name" value="TPR"/>
    <property type="match status" value="1"/>
</dbReference>